<protein>
    <recommendedName>
        <fullName evidence="3">Class I lanthipeptide</fullName>
    </recommendedName>
</protein>
<organism evidence="1 2">
    <name type="scientific">Flavobacterium hankyongi</name>
    <dbReference type="NCBI Taxonomy" id="1176532"/>
    <lineage>
        <taxon>Bacteria</taxon>
        <taxon>Pseudomonadati</taxon>
        <taxon>Bacteroidota</taxon>
        <taxon>Flavobacteriia</taxon>
        <taxon>Flavobacteriales</taxon>
        <taxon>Flavobacteriaceae</taxon>
        <taxon>Flavobacterium</taxon>
    </lineage>
</organism>
<dbReference type="RefSeq" id="WP_264543770.1">
    <property type="nucleotide sequence ID" value="NZ_BAABIP010000007.1"/>
</dbReference>
<evidence type="ECO:0008006" key="3">
    <source>
        <dbReference type="Google" id="ProtNLM"/>
    </source>
</evidence>
<accession>A0ABP8ZQB0</accession>
<proteinExistence type="predicted"/>
<evidence type="ECO:0000313" key="2">
    <source>
        <dbReference type="Proteomes" id="UP001500141"/>
    </source>
</evidence>
<gene>
    <name evidence="1" type="ORF">GCM10023230_10690</name>
</gene>
<name>A0ABP8ZQB0_9FLAO</name>
<sequence>MLKNILKLEGIQELSSNEQKSINGGITKQCADAIAAGCVVNVTAADCFAAEGVYNTTCKCCNY</sequence>
<keyword evidence="2" id="KW-1185">Reference proteome</keyword>
<dbReference type="Proteomes" id="UP001500141">
    <property type="component" value="Unassembled WGS sequence"/>
</dbReference>
<dbReference type="EMBL" id="BAABIP010000007">
    <property type="protein sequence ID" value="GAA4763113.1"/>
    <property type="molecule type" value="Genomic_DNA"/>
</dbReference>
<evidence type="ECO:0000313" key="1">
    <source>
        <dbReference type="EMBL" id="GAA4763113.1"/>
    </source>
</evidence>
<reference evidence="2" key="1">
    <citation type="journal article" date="2019" name="Int. J. Syst. Evol. Microbiol.">
        <title>The Global Catalogue of Microorganisms (GCM) 10K type strain sequencing project: providing services to taxonomists for standard genome sequencing and annotation.</title>
        <authorList>
            <consortium name="The Broad Institute Genomics Platform"/>
            <consortium name="The Broad Institute Genome Sequencing Center for Infectious Disease"/>
            <person name="Wu L."/>
            <person name="Ma J."/>
        </authorList>
    </citation>
    <scope>NUCLEOTIDE SEQUENCE [LARGE SCALE GENOMIC DNA]</scope>
    <source>
        <strain evidence="2">JCM 18198</strain>
    </source>
</reference>
<comment type="caution">
    <text evidence="1">The sequence shown here is derived from an EMBL/GenBank/DDBJ whole genome shotgun (WGS) entry which is preliminary data.</text>
</comment>